<evidence type="ECO:0000256" key="1">
    <source>
        <dbReference type="ARBA" id="ARBA00022723"/>
    </source>
</evidence>
<dbReference type="InterPro" id="IPR000679">
    <property type="entry name" value="Znf_GATA"/>
</dbReference>
<dbReference type="AlphaFoldDB" id="A0A427YR26"/>
<dbReference type="CDD" id="cd00130">
    <property type="entry name" value="PAS"/>
    <property type="match status" value="1"/>
</dbReference>
<dbReference type="PROSITE" id="PS00344">
    <property type="entry name" value="GATA_ZN_FINGER_1"/>
    <property type="match status" value="1"/>
</dbReference>
<feature type="region of interest" description="Disordered" evidence="6">
    <location>
        <begin position="124"/>
        <end position="190"/>
    </location>
</feature>
<protein>
    <submittedName>
        <fullName evidence="8">Blue light receptor</fullName>
    </submittedName>
</protein>
<keyword evidence="1" id="KW-0479">Metal-binding</keyword>
<dbReference type="SMART" id="SM00401">
    <property type="entry name" value="ZnF_GATA"/>
    <property type="match status" value="1"/>
</dbReference>
<keyword evidence="3" id="KW-0862">Zinc</keyword>
<dbReference type="GO" id="GO:0006355">
    <property type="term" value="P:regulation of DNA-templated transcription"/>
    <property type="evidence" value="ECO:0007669"/>
    <property type="project" value="InterPro"/>
</dbReference>
<dbReference type="SUPFAM" id="SSF57716">
    <property type="entry name" value="Glucocorticoid receptor-like (DNA-binding domain)"/>
    <property type="match status" value="1"/>
</dbReference>
<evidence type="ECO:0000313" key="8">
    <source>
        <dbReference type="EMBL" id="RSH93486.1"/>
    </source>
</evidence>
<dbReference type="STRING" id="1890683.A0A427YR26"/>
<organism evidence="8 9">
    <name type="scientific">Saitozyma podzolica</name>
    <dbReference type="NCBI Taxonomy" id="1890683"/>
    <lineage>
        <taxon>Eukaryota</taxon>
        <taxon>Fungi</taxon>
        <taxon>Dikarya</taxon>
        <taxon>Basidiomycota</taxon>
        <taxon>Agaricomycotina</taxon>
        <taxon>Tremellomycetes</taxon>
        <taxon>Tremellales</taxon>
        <taxon>Trimorphomycetaceae</taxon>
        <taxon>Saitozyma</taxon>
    </lineage>
</organism>
<evidence type="ECO:0000256" key="5">
    <source>
        <dbReference type="SAM" id="Coils"/>
    </source>
</evidence>
<dbReference type="InterPro" id="IPR000014">
    <property type="entry name" value="PAS"/>
</dbReference>
<dbReference type="EMBL" id="RSCD01000004">
    <property type="protein sequence ID" value="RSH93486.1"/>
    <property type="molecule type" value="Genomic_DNA"/>
</dbReference>
<evidence type="ECO:0000256" key="4">
    <source>
        <dbReference type="PROSITE-ProRule" id="PRU00094"/>
    </source>
</evidence>
<evidence type="ECO:0000313" key="9">
    <source>
        <dbReference type="Proteomes" id="UP000279259"/>
    </source>
</evidence>
<dbReference type="GO" id="GO:0008270">
    <property type="term" value="F:zinc ion binding"/>
    <property type="evidence" value="ECO:0007669"/>
    <property type="project" value="UniProtKB-KW"/>
</dbReference>
<evidence type="ECO:0000256" key="2">
    <source>
        <dbReference type="ARBA" id="ARBA00022771"/>
    </source>
</evidence>
<keyword evidence="9" id="KW-1185">Reference proteome</keyword>
<feature type="compositionally biased region" description="Low complexity" evidence="6">
    <location>
        <begin position="323"/>
        <end position="341"/>
    </location>
</feature>
<dbReference type="Gene3D" id="3.30.450.20">
    <property type="entry name" value="PAS domain"/>
    <property type="match status" value="1"/>
</dbReference>
<comment type="caution">
    <text evidence="8">The sequence shown here is derived from an EMBL/GenBank/DDBJ whole genome shotgun (WGS) entry which is preliminary data.</text>
</comment>
<dbReference type="Proteomes" id="UP000279259">
    <property type="component" value="Unassembled WGS sequence"/>
</dbReference>
<dbReference type="Pfam" id="PF00320">
    <property type="entry name" value="GATA"/>
    <property type="match status" value="1"/>
</dbReference>
<dbReference type="PROSITE" id="PS50114">
    <property type="entry name" value="GATA_ZN_FINGER_2"/>
    <property type="match status" value="1"/>
</dbReference>
<keyword evidence="8" id="KW-0675">Receptor</keyword>
<proteinExistence type="predicted"/>
<reference evidence="8 9" key="1">
    <citation type="submission" date="2018-11" db="EMBL/GenBank/DDBJ databases">
        <title>Genome sequence of Saitozyma podzolica DSM 27192.</title>
        <authorList>
            <person name="Aliyu H."/>
            <person name="Gorte O."/>
            <person name="Ochsenreither K."/>
        </authorList>
    </citation>
    <scope>NUCLEOTIDE SEQUENCE [LARGE SCALE GENOMIC DNA]</scope>
    <source>
        <strain evidence="8 9">DSM 27192</strain>
    </source>
</reference>
<dbReference type="InterPro" id="IPR013088">
    <property type="entry name" value="Znf_NHR/GATA"/>
</dbReference>
<keyword evidence="5" id="KW-0175">Coiled coil</keyword>
<keyword evidence="2 4" id="KW-0863">Zinc-finger</keyword>
<feature type="compositionally biased region" description="Acidic residues" evidence="6">
    <location>
        <begin position="312"/>
        <end position="322"/>
    </location>
</feature>
<name>A0A427YR26_9TREE</name>
<evidence type="ECO:0000256" key="3">
    <source>
        <dbReference type="ARBA" id="ARBA00022833"/>
    </source>
</evidence>
<evidence type="ECO:0000259" key="7">
    <source>
        <dbReference type="PROSITE" id="PS50114"/>
    </source>
</evidence>
<feature type="coiled-coil region" evidence="5">
    <location>
        <begin position="257"/>
        <end position="291"/>
    </location>
</feature>
<dbReference type="PANTHER" id="PTHR45658">
    <property type="entry name" value="GATA TRANSCRIPTION FACTOR"/>
    <property type="match status" value="1"/>
</dbReference>
<feature type="region of interest" description="Disordered" evidence="6">
    <location>
        <begin position="296"/>
        <end position="376"/>
    </location>
</feature>
<dbReference type="Gene3D" id="3.30.50.10">
    <property type="entry name" value="Erythroid Transcription Factor GATA-1, subunit A"/>
    <property type="match status" value="1"/>
</dbReference>
<dbReference type="CDD" id="cd00202">
    <property type="entry name" value="ZnF_GATA"/>
    <property type="match status" value="1"/>
</dbReference>
<sequence>MSLVASSIVGASYALGNAEERDSGTGFEFTRRKRWPQLLLQELAGSALFCVKPTPAQRGSMDSTSNRPSGLSWKIVYASPAVGGMLGQKALDLEGHDFFELVFGPDHAQLQTLFTLLIHPTPPLPHQSSSNATTDSTPSTSTPGVLPNTPHPLGKSQTMYARMLASADQSRPGSVDGAGKSRGTGGSIGGPVVWEIRAHATGLGGDTGSVNPAAGFGLGGGGTMVPPNRQSEEGDLRGKAVWVMGRIVGEPGAETENQQSLDAFLELKLENERLREELRELQLDLDDDDAARALLLEPTPSRLAQPYAPDLSDSDESDESDSEVSSSASSQVAGNGVSGSATKKKPGRPPKDRDSSGNAVREKKRAKKNSIAMLNKAGEGEGMHVCVTCGRTDSPEWRKGPLGPKTLCNACGLRWAKRNSTAPSRKDRKAAADAKK</sequence>
<gene>
    <name evidence="8" type="primary">WC2</name>
    <name evidence="8" type="ORF">EHS25_007842</name>
</gene>
<dbReference type="GO" id="GO:0043565">
    <property type="term" value="F:sequence-specific DNA binding"/>
    <property type="evidence" value="ECO:0007669"/>
    <property type="project" value="InterPro"/>
</dbReference>
<feature type="compositionally biased region" description="Low complexity" evidence="6">
    <location>
        <begin position="128"/>
        <end position="142"/>
    </location>
</feature>
<dbReference type="OrthoDB" id="2162994at2759"/>
<dbReference type="InterPro" id="IPR051140">
    <property type="entry name" value="GATA_TF"/>
</dbReference>
<accession>A0A427YR26</accession>
<feature type="compositionally biased region" description="Gly residues" evidence="6">
    <location>
        <begin position="180"/>
        <end position="189"/>
    </location>
</feature>
<feature type="domain" description="GATA-type" evidence="7">
    <location>
        <begin position="386"/>
        <end position="435"/>
    </location>
</feature>
<evidence type="ECO:0000256" key="6">
    <source>
        <dbReference type="SAM" id="MobiDB-lite"/>
    </source>
</evidence>